<dbReference type="InterPro" id="IPR038725">
    <property type="entry name" value="YdaG_split_barrel_FMN-bd"/>
</dbReference>
<keyword evidence="3" id="KW-1185">Reference proteome</keyword>
<evidence type="ECO:0000313" key="2">
    <source>
        <dbReference type="EMBL" id="KAF0977709.1"/>
    </source>
</evidence>
<dbReference type="PANTHER" id="PTHR34818:SF1">
    <property type="entry name" value="PROTEIN BLI-3"/>
    <property type="match status" value="1"/>
</dbReference>
<dbReference type="EMBL" id="VFQX01000033">
    <property type="protein sequence ID" value="KAF0977709.1"/>
    <property type="molecule type" value="Genomic_DNA"/>
</dbReference>
<organism evidence="2 3">
    <name type="scientific">Naegleria fowleri</name>
    <name type="common">Brain eating amoeba</name>
    <dbReference type="NCBI Taxonomy" id="5763"/>
    <lineage>
        <taxon>Eukaryota</taxon>
        <taxon>Discoba</taxon>
        <taxon>Heterolobosea</taxon>
        <taxon>Tetramitia</taxon>
        <taxon>Eutetramitia</taxon>
        <taxon>Vahlkampfiidae</taxon>
        <taxon>Naegleria</taxon>
    </lineage>
</organism>
<dbReference type="OMA" id="NVNVAYV"/>
<evidence type="ECO:0000259" key="1">
    <source>
        <dbReference type="Pfam" id="PF16242"/>
    </source>
</evidence>
<dbReference type="OrthoDB" id="434253at2759"/>
<dbReference type="InterPro" id="IPR052917">
    <property type="entry name" value="Stress-Dev_Protein"/>
</dbReference>
<dbReference type="GeneID" id="68110249"/>
<dbReference type="VEuPathDB" id="AmoebaDB:FDP41_003031"/>
<dbReference type="SUPFAM" id="SSF50475">
    <property type="entry name" value="FMN-binding split barrel"/>
    <property type="match status" value="1"/>
</dbReference>
<protein>
    <recommendedName>
        <fullName evidence="1">General stress protein FMN-binding split barrel domain-containing protein</fullName>
    </recommendedName>
</protein>
<name>A0A6A5BXP6_NAEFO</name>
<evidence type="ECO:0000313" key="3">
    <source>
        <dbReference type="Proteomes" id="UP000444721"/>
    </source>
</evidence>
<dbReference type="Pfam" id="PF16242">
    <property type="entry name" value="Pyrid_ox_like"/>
    <property type="match status" value="1"/>
</dbReference>
<dbReference type="AlphaFoldDB" id="A0A6A5BXP6"/>
<dbReference type="VEuPathDB" id="AmoebaDB:NF0095740"/>
<dbReference type="VEuPathDB" id="AmoebaDB:NfTy_058470"/>
<comment type="caution">
    <text evidence="2">The sequence shown here is derived from an EMBL/GenBank/DDBJ whole genome shotgun (WGS) entry which is preliminary data.</text>
</comment>
<dbReference type="Gene3D" id="2.30.110.10">
    <property type="entry name" value="Electron Transport, Fmn-binding Protein, Chain A"/>
    <property type="match status" value="1"/>
</dbReference>
<feature type="domain" description="General stress protein FMN-binding split barrel" evidence="1">
    <location>
        <begin position="42"/>
        <end position="192"/>
    </location>
</feature>
<sequence length="207" mass="23756">MESPSILAFGMATKGNCKRFSIFHTTTSLESPNNNNKMPEQSIEKLKSLIKDIKYCMLATTTTSKLGEKYIHSRPMNVLWKEDALAEQKLYLFSSKDSWKNKEIQGNHEINLSFSDPSNHTYVSLSCTCYIDDSNRELMKELWNPYCEIYFPKGVNDPNLCLLVCDIHHAEYWDLKQGSMMSLITSYLKAGLGIKEPISQEHEKLVL</sequence>
<accession>A0A6A5BXP6</accession>
<dbReference type="InterPro" id="IPR012349">
    <property type="entry name" value="Split_barrel_FMN-bd"/>
</dbReference>
<dbReference type="PANTHER" id="PTHR34818">
    <property type="entry name" value="PROTEIN BLI-3"/>
    <property type="match status" value="1"/>
</dbReference>
<reference evidence="2 3" key="1">
    <citation type="journal article" date="2019" name="Sci. Rep.">
        <title>Nanopore sequencing improves the draft genome of the human pathogenic amoeba Naegleria fowleri.</title>
        <authorList>
            <person name="Liechti N."/>
            <person name="Schurch N."/>
            <person name="Bruggmann R."/>
            <person name="Wittwer M."/>
        </authorList>
    </citation>
    <scope>NUCLEOTIDE SEQUENCE [LARGE SCALE GENOMIC DNA]</scope>
    <source>
        <strain evidence="2 3">ATCC 30894</strain>
    </source>
</reference>
<proteinExistence type="predicted"/>
<gene>
    <name evidence="2" type="ORF">FDP41_003031</name>
</gene>
<dbReference type="RefSeq" id="XP_044562422.1">
    <property type="nucleotide sequence ID" value="XM_044706291.1"/>
</dbReference>
<dbReference type="Proteomes" id="UP000444721">
    <property type="component" value="Unassembled WGS sequence"/>
</dbReference>